<proteinExistence type="predicted"/>
<dbReference type="EMBL" id="ML975154">
    <property type="protein sequence ID" value="KAF1813645.1"/>
    <property type="molecule type" value="Genomic_DNA"/>
</dbReference>
<protein>
    <submittedName>
        <fullName evidence="1 3">Uncharacterized protein</fullName>
    </submittedName>
</protein>
<gene>
    <name evidence="1 3" type="ORF">P152DRAFT_287300</name>
</gene>
<reference evidence="3" key="2">
    <citation type="submission" date="2020-04" db="EMBL/GenBank/DDBJ databases">
        <authorList>
            <consortium name="NCBI Genome Project"/>
        </authorList>
    </citation>
    <scope>NUCLEOTIDE SEQUENCE</scope>
    <source>
        <strain evidence="3">CBS 781.70</strain>
    </source>
</reference>
<evidence type="ECO:0000313" key="2">
    <source>
        <dbReference type="Proteomes" id="UP000504638"/>
    </source>
</evidence>
<evidence type="ECO:0000313" key="1">
    <source>
        <dbReference type="EMBL" id="KAF1813645.1"/>
    </source>
</evidence>
<keyword evidence="2" id="KW-1185">Reference proteome</keyword>
<dbReference type="Proteomes" id="UP000504638">
    <property type="component" value="Unplaced"/>
</dbReference>
<accession>A0A6G1G6C2</accession>
<dbReference type="AlphaFoldDB" id="A0A6G1G6C2"/>
<name>A0A6G1G6C2_9PEZI</name>
<sequence>MANSDVETGSRSVHFRLSARHILFQPYGVPRLTSVSTCGIIECRRQSVVIPECRVQTAGTMSPSKRGLIVDRFQKPDHWVDRDYRIPIGRPVRNPTDHGPLSLCRHTRAILQEAMNASQHHRRNTYNAICHLLSSHVSFRPAIPGFPQAVAPHPRSLHPMPVNRISL</sequence>
<dbReference type="RefSeq" id="XP_033535276.1">
    <property type="nucleotide sequence ID" value="XM_033674978.1"/>
</dbReference>
<evidence type="ECO:0000313" key="3">
    <source>
        <dbReference type="RefSeq" id="XP_033535276.1"/>
    </source>
</evidence>
<reference evidence="1 3" key="1">
    <citation type="submission" date="2020-01" db="EMBL/GenBank/DDBJ databases">
        <authorList>
            <consortium name="DOE Joint Genome Institute"/>
            <person name="Haridas S."/>
            <person name="Albert R."/>
            <person name="Binder M."/>
            <person name="Bloem J."/>
            <person name="Labutti K."/>
            <person name="Salamov A."/>
            <person name="Andreopoulos B."/>
            <person name="Baker S.E."/>
            <person name="Barry K."/>
            <person name="Bills G."/>
            <person name="Bluhm B.H."/>
            <person name="Cannon C."/>
            <person name="Castanera R."/>
            <person name="Culley D.E."/>
            <person name="Daum C."/>
            <person name="Ezra D."/>
            <person name="Gonzalez J.B."/>
            <person name="Henrissat B."/>
            <person name="Kuo A."/>
            <person name="Liang C."/>
            <person name="Lipzen A."/>
            <person name="Lutzoni F."/>
            <person name="Magnuson J."/>
            <person name="Mondo S."/>
            <person name="Nolan M."/>
            <person name="Ohm R."/>
            <person name="Pangilinan J."/>
            <person name="Park H.-J."/>
            <person name="Ramirez L."/>
            <person name="Alfaro M."/>
            <person name="Sun H."/>
            <person name="Tritt A."/>
            <person name="Yoshinaga Y."/>
            <person name="Zwiers L.-H."/>
            <person name="Turgeon B.G."/>
            <person name="Goodwin S.B."/>
            <person name="Spatafora J.W."/>
            <person name="Crous P.W."/>
            <person name="Grigoriev I.V."/>
        </authorList>
    </citation>
    <scope>NUCLEOTIDE SEQUENCE</scope>
    <source>
        <strain evidence="1 3">CBS 781.70</strain>
    </source>
</reference>
<dbReference type="GeneID" id="54415548"/>
<reference evidence="3" key="3">
    <citation type="submission" date="2025-04" db="UniProtKB">
        <authorList>
            <consortium name="RefSeq"/>
        </authorList>
    </citation>
    <scope>IDENTIFICATION</scope>
    <source>
        <strain evidence="3">CBS 781.70</strain>
    </source>
</reference>
<organism evidence="1">
    <name type="scientific">Eremomyces bilateralis CBS 781.70</name>
    <dbReference type="NCBI Taxonomy" id="1392243"/>
    <lineage>
        <taxon>Eukaryota</taxon>
        <taxon>Fungi</taxon>
        <taxon>Dikarya</taxon>
        <taxon>Ascomycota</taxon>
        <taxon>Pezizomycotina</taxon>
        <taxon>Dothideomycetes</taxon>
        <taxon>Dothideomycetes incertae sedis</taxon>
        <taxon>Eremomycetales</taxon>
        <taxon>Eremomycetaceae</taxon>
        <taxon>Eremomyces</taxon>
    </lineage>
</organism>